<reference evidence="2" key="1">
    <citation type="journal article" date="2015" name="Nat. Genet.">
        <title>The genome and transcriptome of the zoonotic hookworm Ancylostoma ceylanicum identify infection-specific gene families.</title>
        <authorList>
            <person name="Schwarz E.M."/>
            <person name="Hu Y."/>
            <person name="Antoshechkin I."/>
            <person name="Miller M.M."/>
            <person name="Sternberg P.W."/>
            <person name="Aroian R.V."/>
        </authorList>
    </citation>
    <scope>NUCLEOTIDE SEQUENCE</scope>
    <source>
        <strain evidence="2">HY135</strain>
    </source>
</reference>
<protein>
    <submittedName>
        <fullName evidence="1">Uncharacterized protein</fullName>
    </submittedName>
</protein>
<comment type="caution">
    <text evidence="1">The sequence shown here is derived from an EMBL/GenBank/DDBJ whole genome shotgun (WGS) entry which is preliminary data.</text>
</comment>
<organism evidence="1 2">
    <name type="scientific">Ancylostoma ceylanicum</name>
    <dbReference type="NCBI Taxonomy" id="53326"/>
    <lineage>
        <taxon>Eukaryota</taxon>
        <taxon>Metazoa</taxon>
        <taxon>Ecdysozoa</taxon>
        <taxon>Nematoda</taxon>
        <taxon>Chromadorea</taxon>
        <taxon>Rhabditida</taxon>
        <taxon>Rhabditina</taxon>
        <taxon>Rhabditomorpha</taxon>
        <taxon>Strongyloidea</taxon>
        <taxon>Ancylostomatidae</taxon>
        <taxon>Ancylostomatinae</taxon>
        <taxon>Ancylostoma</taxon>
    </lineage>
</organism>
<gene>
    <name evidence="1" type="primary">Acey_s0558.g3428</name>
    <name evidence="1" type="ORF">Y032_0558g3428</name>
</gene>
<evidence type="ECO:0000313" key="1">
    <source>
        <dbReference type="EMBL" id="EYC41752.1"/>
    </source>
</evidence>
<keyword evidence="2" id="KW-1185">Reference proteome</keyword>
<proteinExistence type="predicted"/>
<sequence>MLFRRSRQKGTLRFLLASDKTWGIIEGSLSIMSVLCKSQTAVDCEHPTCFANLLLFICGFFTIFCSDNLVS</sequence>
<dbReference type="EMBL" id="JARK01000158">
    <property type="protein sequence ID" value="EYC41752.1"/>
    <property type="molecule type" value="Genomic_DNA"/>
</dbReference>
<dbReference type="AlphaFoldDB" id="A0A016WR40"/>
<evidence type="ECO:0000313" key="2">
    <source>
        <dbReference type="Proteomes" id="UP000024635"/>
    </source>
</evidence>
<accession>A0A016WR40</accession>
<name>A0A016WR40_9BILA</name>
<dbReference type="Proteomes" id="UP000024635">
    <property type="component" value="Unassembled WGS sequence"/>
</dbReference>